<dbReference type="PIRSF" id="PIRSF029826">
    <property type="entry name" value="UCP029826_pph"/>
    <property type="match status" value="1"/>
</dbReference>
<keyword evidence="2" id="KW-1185">Reference proteome</keyword>
<gene>
    <name evidence="1" type="ORF">FD01_GL002806</name>
</gene>
<protein>
    <recommendedName>
        <fullName evidence="3">Nucleotide pyrophosphohydrolase</fullName>
    </recommendedName>
</protein>
<comment type="caution">
    <text evidence="1">The sequence shown here is derived from an EMBL/GenBank/DDBJ whole genome shotgun (WGS) entry which is preliminary data.</text>
</comment>
<dbReference type="EMBL" id="AZEU01000049">
    <property type="protein sequence ID" value="KRL52062.1"/>
    <property type="molecule type" value="Genomic_DNA"/>
</dbReference>
<dbReference type="PANTHER" id="PTHR46523">
    <property type="entry name" value="DCTP PYROPHOSPHATASE 1"/>
    <property type="match status" value="1"/>
</dbReference>
<dbReference type="Pfam" id="PF12643">
    <property type="entry name" value="MazG-like"/>
    <property type="match status" value="1"/>
</dbReference>
<dbReference type="InterPro" id="IPR052555">
    <property type="entry name" value="dCTP_Pyrophosphatase"/>
</dbReference>
<dbReference type="RefSeq" id="WP_056962565.1">
    <property type="nucleotide sequence ID" value="NZ_AZEU01000049.1"/>
</dbReference>
<accession>A0A0R1R6H5</accession>
<dbReference type="SUPFAM" id="SSF101386">
    <property type="entry name" value="all-alpha NTP pyrophosphatases"/>
    <property type="match status" value="1"/>
</dbReference>
<sequence length="104" mass="12690">MQTKEVMADLVRFREERDWDKFHTLINLARALNIEASEVEKIFQWKTSDDELCEQDRQDLKLEVADVLTYAYYMCDRLNVDPNDIIEEKFSKNKKRHWDFEEQK</sequence>
<dbReference type="PATRIC" id="fig|1423769.4.peg.3027"/>
<proteinExistence type="predicted"/>
<dbReference type="Gene3D" id="1.10.287.1080">
    <property type="entry name" value="MazG-like"/>
    <property type="match status" value="1"/>
</dbReference>
<evidence type="ECO:0008006" key="3">
    <source>
        <dbReference type="Google" id="ProtNLM"/>
    </source>
</evidence>
<dbReference type="Proteomes" id="UP000051790">
    <property type="component" value="Unassembled WGS sequence"/>
</dbReference>
<dbReference type="CDD" id="cd11537">
    <property type="entry name" value="NTP-PPase_RS21-C6_like"/>
    <property type="match status" value="1"/>
</dbReference>
<dbReference type="InterPro" id="IPR025984">
    <property type="entry name" value="DCTPP"/>
</dbReference>
<name>A0A0R1R6H5_9LACO</name>
<dbReference type="AlphaFoldDB" id="A0A0R1R6H5"/>
<dbReference type="GO" id="GO:0047429">
    <property type="term" value="F:nucleoside triphosphate diphosphatase activity"/>
    <property type="evidence" value="ECO:0007669"/>
    <property type="project" value="InterPro"/>
</dbReference>
<evidence type="ECO:0000313" key="2">
    <source>
        <dbReference type="Proteomes" id="UP000051790"/>
    </source>
</evidence>
<dbReference type="GO" id="GO:0009143">
    <property type="term" value="P:nucleoside triphosphate catabolic process"/>
    <property type="evidence" value="ECO:0007669"/>
    <property type="project" value="InterPro"/>
</dbReference>
<organism evidence="1 2">
    <name type="scientific">Lacticaseibacillus manihotivorans DSM 13343 = JCM 12514</name>
    <dbReference type="NCBI Taxonomy" id="1423769"/>
    <lineage>
        <taxon>Bacteria</taxon>
        <taxon>Bacillati</taxon>
        <taxon>Bacillota</taxon>
        <taxon>Bacilli</taxon>
        <taxon>Lactobacillales</taxon>
        <taxon>Lactobacillaceae</taxon>
        <taxon>Lacticaseibacillus</taxon>
    </lineage>
</organism>
<evidence type="ECO:0000313" key="1">
    <source>
        <dbReference type="EMBL" id="KRL52062.1"/>
    </source>
</evidence>
<dbReference type="PANTHER" id="PTHR46523:SF1">
    <property type="entry name" value="DCTP PYROPHOSPHATASE 1"/>
    <property type="match status" value="1"/>
</dbReference>
<reference evidence="1 2" key="1">
    <citation type="journal article" date="2015" name="Genome Announc.">
        <title>Expanding the biotechnology potential of lactobacilli through comparative genomics of 213 strains and associated genera.</title>
        <authorList>
            <person name="Sun Z."/>
            <person name="Harris H.M."/>
            <person name="McCann A."/>
            <person name="Guo C."/>
            <person name="Argimon S."/>
            <person name="Zhang W."/>
            <person name="Yang X."/>
            <person name="Jeffery I.B."/>
            <person name="Cooney J.C."/>
            <person name="Kagawa T.F."/>
            <person name="Liu W."/>
            <person name="Song Y."/>
            <person name="Salvetti E."/>
            <person name="Wrobel A."/>
            <person name="Rasinkangas P."/>
            <person name="Parkhill J."/>
            <person name="Rea M.C."/>
            <person name="O'Sullivan O."/>
            <person name="Ritari J."/>
            <person name="Douillard F.P."/>
            <person name="Paul Ross R."/>
            <person name="Yang R."/>
            <person name="Briner A.E."/>
            <person name="Felis G.E."/>
            <person name="de Vos W.M."/>
            <person name="Barrangou R."/>
            <person name="Klaenhammer T.R."/>
            <person name="Caufield P.W."/>
            <person name="Cui Y."/>
            <person name="Zhang H."/>
            <person name="O'Toole P.W."/>
        </authorList>
    </citation>
    <scope>NUCLEOTIDE SEQUENCE [LARGE SCALE GENOMIC DNA]</scope>
    <source>
        <strain evidence="1 2">DSM 13343</strain>
    </source>
</reference>
<dbReference type="OrthoDB" id="9791898at2"/>